<keyword evidence="2" id="KW-1185">Reference proteome</keyword>
<dbReference type="AlphaFoldDB" id="A0AAQ3TYG2"/>
<gene>
    <name evidence="1" type="ORF">U9M48_027238</name>
</gene>
<dbReference type="Proteomes" id="UP001341281">
    <property type="component" value="Chromosome 06"/>
</dbReference>
<name>A0AAQ3TYG2_PASNO</name>
<sequence>MVGDTDGVFPMMLSAVLNGARENTPYIASKGEKDRERYSRLSADAKHRMVIRSMQIRARRYRTKQENDLDNQGLDDGDADMYEDAEARAFNKRDFQYKCYRQPGFQKAVLDPFDFIYKKLPRGHLVLKKLVDEVVCKALGDITNTFNGESANDRKKVRYRGNIVVDGPTRNLDGGVQVFGYGFLMKSFHDSSAPYRQIGLLRCTCGFGNPT</sequence>
<evidence type="ECO:0000313" key="2">
    <source>
        <dbReference type="Proteomes" id="UP001341281"/>
    </source>
</evidence>
<accession>A0AAQ3TYG2</accession>
<protein>
    <submittedName>
        <fullName evidence="1">Uncharacterized protein</fullName>
    </submittedName>
</protein>
<evidence type="ECO:0000313" key="1">
    <source>
        <dbReference type="EMBL" id="WVZ79685.1"/>
    </source>
</evidence>
<reference evidence="1 2" key="1">
    <citation type="submission" date="2024-02" db="EMBL/GenBank/DDBJ databases">
        <title>High-quality chromosome-scale genome assembly of Pensacola bahiagrass (Paspalum notatum Flugge var. saurae).</title>
        <authorList>
            <person name="Vega J.M."/>
            <person name="Podio M."/>
            <person name="Orjuela J."/>
            <person name="Siena L.A."/>
            <person name="Pessino S.C."/>
            <person name="Combes M.C."/>
            <person name="Mariac C."/>
            <person name="Albertini E."/>
            <person name="Pupilli F."/>
            <person name="Ortiz J.P.A."/>
            <person name="Leblanc O."/>
        </authorList>
    </citation>
    <scope>NUCLEOTIDE SEQUENCE [LARGE SCALE GENOMIC DNA]</scope>
    <source>
        <strain evidence="1">R1</strain>
        <tissue evidence="1">Leaf</tissue>
    </source>
</reference>
<organism evidence="1 2">
    <name type="scientific">Paspalum notatum var. saurae</name>
    <dbReference type="NCBI Taxonomy" id="547442"/>
    <lineage>
        <taxon>Eukaryota</taxon>
        <taxon>Viridiplantae</taxon>
        <taxon>Streptophyta</taxon>
        <taxon>Embryophyta</taxon>
        <taxon>Tracheophyta</taxon>
        <taxon>Spermatophyta</taxon>
        <taxon>Magnoliopsida</taxon>
        <taxon>Liliopsida</taxon>
        <taxon>Poales</taxon>
        <taxon>Poaceae</taxon>
        <taxon>PACMAD clade</taxon>
        <taxon>Panicoideae</taxon>
        <taxon>Andropogonodae</taxon>
        <taxon>Paspaleae</taxon>
        <taxon>Paspalinae</taxon>
        <taxon>Paspalum</taxon>
    </lineage>
</organism>
<dbReference type="EMBL" id="CP144750">
    <property type="protein sequence ID" value="WVZ79685.1"/>
    <property type="molecule type" value="Genomic_DNA"/>
</dbReference>
<proteinExistence type="predicted"/>